<evidence type="ECO:0000313" key="3">
    <source>
        <dbReference type="Proteomes" id="UP001498421"/>
    </source>
</evidence>
<feature type="transmembrane region" description="Helical" evidence="1">
    <location>
        <begin position="33"/>
        <end position="52"/>
    </location>
</feature>
<organism evidence="2 3">
    <name type="scientific">Neonectria magnoliae</name>
    <dbReference type="NCBI Taxonomy" id="2732573"/>
    <lineage>
        <taxon>Eukaryota</taxon>
        <taxon>Fungi</taxon>
        <taxon>Dikarya</taxon>
        <taxon>Ascomycota</taxon>
        <taxon>Pezizomycotina</taxon>
        <taxon>Sordariomycetes</taxon>
        <taxon>Hypocreomycetidae</taxon>
        <taxon>Hypocreales</taxon>
        <taxon>Nectriaceae</taxon>
        <taxon>Neonectria</taxon>
    </lineage>
</organism>
<dbReference type="Proteomes" id="UP001498421">
    <property type="component" value="Unassembled WGS sequence"/>
</dbReference>
<keyword evidence="1" id="KW-0812">Transmembrane</keyword>
<keyword evidence="3" id="KW-1185">Reference proteome</keyword>
<dbReference type="EMBL" id="JAZAVK010000073">
    <property type="protein sequence ID" value="KAK7425953.1"/>
    <property type="molecule type" value="Genomic_DNA"/>
</dbReference>
<sequence>MTVRDSLLPINASLSILVLLARSQQDHIPWAPAATSLALLAWTATGSILLAIHHHFLLQNRRSIAVSTLKFWGITIAALQPPLPDAVLLIPVSITISALCLNAHYDRVQDRLPQLPFPVTANTAQR</sequence>
<evidence type="ECO:0000256" key="1">
    <source>
        <dbReference type="SAM" id="Phobius"/>
    </source>
</evidence>
<keyword evidence="1" id="KW-0472">Membrane</keyword>
<accession>A0ABR1HXM3</accession>
<name>A0ABR1HXM3_9HYPO</name>
<evidence type="ECO:0000313" key="2">
    <source>
        <dbReference type="EMBL" id="KAK7425953.1"/>
    </source>
</evidence>
<keyword evidence="1" id="KW-1133">Transmembrane helix</keyword>
<comment type="caution">
    <text evidence="2">The sequence shown here is derived from an EMBL/GenBank/DDBJ whole genome shotgun (WGS) entry which is preliminary data.</text>
</comment>
<reference evidence="2 3" key="1">
    <citation type="journal article" date="2025" name="Microbiol. Resour. Announc.">
        <title>Draft genome sequences for Neonectria magnoliae and Neonectria punicea, canker pathogens of Liriodendron tulipifera and Acer saccharum in West Virginia.</title>
        <authorList>
            <person name="Petronek H.M."/>
            <person name="Kasson M.T."/>
            <person name="Metheny A.M."/>
            <person name="Stauder C.M."/>
            <person name="Lovett B."/>
            <person name="Lynch S.C."/>
            <person name="Garnas J.R."/>
            <person name="Kasson L.R."/>
            <person name="Stajich J.E."/>
        </authorList>
    </citation>
    <scope>NUCLEOTIDE SEQUENCE [LARGE SCALE GENOMIC DNA]</scope>
    <source>
        <strain evidence="2 3">NRRL 64651</strain>
    </source>
</reference>
<protein>
    <submittedName>
        <fullName evidence="2">Uncharacterized protein</fullName>
    </submittedName>
</protein>
<proteinExistence type="predicted"/>
<gene>
    <name evidence="2" type="ORF">QQZ08_007535</name>
</gene>